<dbReference type="GO" id="GO:0016301">
    <property type="term" value="F:kinase activity"/>
    <property type="evidence" value="ECO:0007669"/>
    <property type="project" value="UniProtKB-KW"/>
</dbReference>
<reference evidence="1 2" key="1">
    <citation type="submission" date="2019-01" db="EMBL/GenBank/DDBJ databases">
        <authorList>
            <person name="Alioto T."/>
            <person name="Alioto T."/>
        </authorList>
    </citation>
    <scope>NUCLEOTIDE SEQUENCE [LARGE SCALE GENOMIC DNA]</scope>
</reference>
<keyword evidence="1" id="KW-0808">Transferase</keyword>
<keyword evidence="1" id="KW-0418">Kinase</keyword>
<proteinExistence type="predicted"/>
<dbReference type="Gene3D" id="1.20.140.20">
    <property type="entry name" value="Alpha-ketoacid/pyruvate dehydrogenase kinase, N-terminal domain"/>
    <property type="match status" value="1"/>
</dbReference>
<dbReference type="EMBL" id="CAAGRJ010016873">
    <property type="protein sequence ID" value="VFV32420.1"/>
    <property type="molecule type" value="Genomic_DNA"/>
</dbReference>
<dbReference type="AlphaFoldDB" id="A0A485NGV9"/>
<dbReference type="InterPro" id="IPR036784">
    <property type="entry name" value="AK/P_DHK_N_sf"/>
</dbReference>
<dbReference type="Proteomes" id="UP000386466">
    <property type="component" value="Unassembled WGS sequence"/>
</dbReference>
<dbReference type="SUPFAM" id="SSF69012">
    <property type="entry name" value="alpha-ketoacid dehydrogenase kinase, N-terminal domain"/>
    <property type="match status" value="1"/>
</dbReference>
<organism evidence="1 2">
    <name type="scientific">Lynx pardinus</name>
    <name type="common">Iberian lynx</name>
    <name type="synonym">Felis pardina</name>
    <dbReference type="NCBI Taxonomy" id="191816"/>
    <lineage>
        <taxon>Eukaryota</taxon>
        <taxon>Metazoa</taxon>
        <taxon>Chordata</taxon>
        <taxon>Craniata</taxon>
        <taxon>Vertebrata</taxon>
        <taxon>Euteleostomi</taxon>
        <taxon>Mammalia</taxon>
        <taxon>Eutheria</taxon>
        <taxon>Laurasiatheria</taxon>
        <taxon>Carnivora</taxon>
        <taxon>Feliformia</taxon>
        <taxon>Felidae</taxon>
        <taxon>Felinae</taxon>
        <taxon>Lynx</taxon>
    </lineage>
</organism>
<evidence type="ECO:0000313" key="2">
    <source>
        <dbReference type="Proteomes" id="UP000386466"/>
    </source>
</evidence>
<sequence>MKQFLDFGSSNACEKTIHLPQAGEAPVPGHHEEINLLPDRVLSTPLVKLVHSWYVQSPGHHGVPGQGPQGQSYLHQVTDALIIRNRCDQVVLTMEYLQLVFTDLPLEHALAIGVSS</sequence>
<keyword evidence="1" id="KW-0670">Pyruvate</keyword>
<name>A0A485NGV9_LYNPA</name>
<accession>A0A485NGV9</accession>
<evidence type="ECO:0000313" key="1">
    <source>
        <dbReference type="EMBL" id="VFV32420.1"/>
    </source>
</evidence>
<protein>
    <submittedName>
        <fullName evidence="1">Pyruvate dehydrogenase kinase</fullName>
    </submittedName>
</protein>
<gene>
    <name evidence="1" type="ORF">LYPA_23C011975</name>
</gene>
<keyword evidence="2" id="KW-1185">Reference proteome</keyword>